<dbReference type="GO" id="GO:0046523">
    <property type="term" value="F:S-methyl-5-thioribose-1-phosphate isomerase activity"/>
    <property type="evidence" value="ECO:0007669"/>
    <property type="project" value="UniProtKB-UniRule"/>
</dbReference>
<dbReference type="InterPro" id="IPR029154">
    <property type="entry name" value="HIBADH-like_NADP-bd"/>
</dbReference>
<dbReference type="SUPFAM" id="SSF48179">
    <property type="entry name" value="6-phosphogluconate dehydrogenase C-terminal domain-like"/>
    <property type="match status" value="1"/>
</dbReference>
<evidence type="ECO:0000256" key="2">
    <source>
        <dbReference type="ARBA" id="ARBA00006013"/>
    </source>
</evidence>
<dbReference type="HAMAP" id="MF_01678">
    <property type="entry name" value="Salvage_MtnA"/>
    <property type="match status" value="1"/>
</dbReference>
<evidence type="ECO:0000256" key="5">
    <source>
        <dbReference type="ARBA" id="ARBA00022605"/>
    </source>
</evidence>
<dbReference type="InterPro" id="IPR008927">
    <property type="entry name" value="6-PGluconate_DH-like_C_sf"/>
</dbReference>
<dbReference type="Gene3D" id="1.10.1040.10">
    <property type="entry name" value="N-(1-d-carboxylethyl)-l-norvaline Dehydrogenase, domain 2"/>
    <property type="match status" value="1"/>
</dbReference>
<dbReference type="Gene3D" id="3.40.50.10470">
    <property type="entry name" value="Translation initiation factor eif-2b, domain 2"/>
    <property type="match status" value="1"/>
</dbReference>
<dbReference type="FunFam" id="1.20.120.420:FF:000003">
    <property type="entry name" value="Methylthioribose-1-phosphate isomerase"/>
    <property type="match status" value="1"/>
</dbReference>
<gene>
    <name evidence="14" type="ORF">CTOB1V02_LOCUS9039</name>
</gene>
<dbReference type="GO" id="GO:0051287">
    <property type="term" value="F:NAD binding"/>
    <property type="evidence" value="ECO:0007669"/>
    <property type="project" value="InterPro"/>
</dbReference>
<evidence type="ECO:0000256" key="7">
    <source>
        <dbReference type="ARBA" id="ARBA00023027"/>
    </source>
</evidence>
<dbReference type="AlphaFoldDB" id="A0A7R8WGC6"/>
<dbReference type="InterPro" id="IPR037171">
    <property type="entry name" value="NagB/RpiA_transferase-like"/>
</dbReference>
<comment type="catalytic activity">
    <reaction evidence="11">
        <text>3-hydroxy-2-methylpropanoate + NAD(+) = 2-methyl-3-oxopropanoate + NADH + H(+)</text>
        <dbReference type="Rhea" id="RHEA:17681"/>
        <dbReference type="ChEBI" id="CHEBI:11805"/>
        <dbReference type="ChEBI" id="CHEBI:15378"/>
        <dbReference type="ChEBI" id="CHEBI:57540"/>
        <dbReference type="ChEBI" id="CHEBI:57700"/>
        <dbReference type="ChEBI" id="CHEBI:57945"/>
        <dbReference type="EC" id="1.1.1.31"/>
    </reaction>
</comment>
<evidence type="ECO:0000313" key="14">
    <source>
        <dbReference type="EMBL" id="CAD7231186.1"/>
    </source>
</evidence>
<sequence length="556" mass="61501">MEFKFSMTSLLPMFFVACYLNVLAVKLPITSGRWSGTSAEIQAPIPSKFVVPKINDRVLIVAVPGKEIQLGMNAKALQEILSTSTSRCWSMDTYNPVPGTLEGVPSANQYQRGFLVQLITKDLGLAQDAATTSASPTPMGSLAHQIFRTMMEHGLAEKDFSVVYKFLKGQKPEDPDYLLRLILEIMTLEAIKYNNGKLRILDQLRLPEESIFIEIETVEDGWNAINKMQVRGAPAIAIVGCLSLAVELHTVSFQTHYDLLSWVTEKVDYLVTSRPTAVNLAKTVSNLKRKIAKWIEEESELDPEDIRRKVIYTIEDMLASDLADNQAIGMHGAEAILKYYTEVLRYSFNFSSILDTVLINEGFRILTHCNTGSLATSGYGTALGIIRRLSEINRLNHVYCTETRPYNQGARLTAYELVFDRLPGTLICDSAVASLMATEDRRPHAVVVGADRVTRNGDTANKIGTLQLAILCRHFGIPFYVAAPFSSIDFDLETGGEITIEERSPEEVTHVAGTHIAAPGIGVWNPAFDVTPAELITMIVTEKGLFRPSELQSAAC</sequence>
<comment type="similarity">
    <text evidence="12">Belongs to the eIF-2B alpha/beta/delta subunits family. MtnA subfamily.</text>
</comment>
<dbReference type="GO" id="GO:0019509">
    <property type="term" value="P:L-methionine salvage from methylthioadenosine"/>
    <property type="evidence" value="ECO:0007669"/>
    <property type="project" value="UniProtKB-UniRule"/>
</dbReference>
<dbReference type="Pfam" id="PF14833">
    <property type="entry name" value="NAD_binding_11"/>
    <property type="match status" value="1"/>
</dbReference>
<keyword evidence="10 12" id="KW-0539">Nucleus</keyword>
<comment type="pathway">
    <text evidence="12">Amino-acid biosynthesis; L-methionine biosynthesis via salvage pathway; L-methionine from S-methyl-5-thio-alpha-D-ribose 1-phosphate: step 1/6.</text>
</comment>
<feature type="active site" description="Proton donor" evidence="12">
    <location>
        <position position="451"/>
    </location>
</feature>
<evidence type="ECO:0000256" key="10">
    <source>
        <dbReference type="ARBA" id="ARBA00023242"/>
    </source>
</evidence>
<dbReference type="InterPro" id="IPR013328">
    <property type="entry name" value="6PGD_dom2"/>
</dbReference>
<dbReference type="GO" id="GO:0009083">
    <property type="term" value="P:branched-chain amino acid catabolic process"/>
    <property type="evidence" value="ECO:0007669"/>
    <property type="project" value="UniProtKB-KW"/>
</dbReference>
<evidence type="ECO:0000256" key="3">
    <source>
        <dbReference type="ARBA" id="ARBA00022456"/>
    </source>
</evidence>
<dbReference type="PANTHER" id="PTHR43475:SF1">
    <property type="entry name" value="METHYLTHIORIBOSE-1-PHOSPHATE ISOMERASE"/>
    <property type="match status" value="1"/>
</dbReference>
<evidence type="ECO:0000256" key="1">
    <source>
        <dbReference type="ARBA" id="ARBA00005109"/>
    </source>
</evidence>
<dbReference type="NCBIfam" id="NF004326">
    <property type="entry name" value="PRK05720.1"/>
    <property type="match status" value="1"/>
</dbReference>
<keyword evidence="5 12" id="KW-0028">Amino-acid biosynthesis</keyword>
<accession>A0A7R8WGC6</accession>
<organism evidence="14">
    <name type="scientific">Cyprideis torosa</name>
    <dbReference type="NCBI Taxonomy" id="163714"/>
    <lineage>
        <taxon>Eukaryota</taxon>
        <taxon>Metazoa</taxon>
        <taxon>Ecdysozoa</taxon>
        <taxon>Arthropoda</taxon>
        <taxon>Crustacea</taxon>
        <taxon>Oligostraca</taxon>
        <taxon>Ostracoda</taxon>
        <taxon>Podocopa</taxon>
        <taxon>Podocopida</taxon>
        <taxon>Cytherocopina</taxon>
        <taxon>Cytheroidea</taxon>
        <taxon>Cytherideidae</taxon>
        <taxon>Cyprideis</taxon>
    </lineage>
</organism>
<dbReference type="Pfam" id="PF01008">
    <property type="entry name" value="IF-2B"/>
    <property type="match status" value="1"/>
</dbReference>
<keyword evidence="6" id="KW-0560">Oxidoreductase</keyword>
<name>A0A7R8WGC6_9CRUS</name>
<evidence type="ECO:0000256" key="12">
    <source>
        <dbReference type="HAMAP-Rule" id="MF_03119"/>
    </source>
</evidence>
<evidence type="ECO:0000259" key="13">
    <source>
        <dbReference type="Pfam" id="PF14833"/>
    </source>
</evidence>
<keyword evidence="7" id="KW-0520">NAD</keyword>
<comment type="catalytic activity">
    <reaction evidence="12">
        <text>5-(methylsulfanyl)-alpha-D-ribose 1-phosphate = 5-(methylsulfanyl)-D-ribulose 1-phosphate</text>
        <dbReference type="Rhea" id="RHEA:19989"/>
        <dbReference type="ChEBI" id="CHEBI:58533"/>
        <dbReference type="ChEBI" id="CHEBI:58548"/>
        <dbReference type="EC" id="5.3.1.23"/>
    </reaction>
</comment>
<protein>
    <recommendedName>
        <fullName evidence="12">Methylthioribose-1-phosphate isomerase</fullName>
        <shortName evidence="12">M1Pi</shortName>
        <shortName evidence="12">MTR-1-P isomerase</shortName>
        <ecNumber evidence="12">5.3.1.23</ecNumber>
    </recommendedName>
    <alternativeName>
        <fullName evidence="12">S-methyl-5-thioribose-1-phosphate isomerase</fullName>
    </alternativeName>
    <alternativeName>
        <fullName evidence="12">Translation initiation factor eIF-2B subunit alpha/beta/delta-like protein</fullName>
    </alternativeName>
</protein>
<feature type="site" description="Transition state stabilizer" evidence="12">
    <location>
        <position position="369"/>
    </location>
</feature>
<comment type="subcellular location">
    <subcellularLocation>
        <location evidence="12">Cytoplasm</location>
    </subcellularLocation>
    <subcellularLocation>
        <location evidence="12">Nucleus</location>
    </subcellularLocation>
</comment>
<evidence type="ECO:0000256" key="9">
    <source>
        <dbReference type="ARBA" id="ARBA00023235"/>
    </source>
</evidence>
<dbReference type="InterPro" id="IPR005251">
    <property type="entry name" value="IF-M1Pi"/>
</dbReference>
<dbReference type="NCBIfam" id="TIGR00512">
    <property type="entry name" value="salvage_mtnA"/>
    <property type="match status" value="1"/>
</dbReference>
<dbReference type="SUPFAM" id="SSF100950">
    <property type="entry name" value="NagB/RpiA/CoA transferase-like"/>
    <property type="match status" value="1"/>
</dbReference>
<dbReference type="GO" id="GO:0008442">
    <property type="term" value="F:3-hydroxyisobutyrate dehydrogenase activity"/>
    <property type="evidence" value="ECO:0007669"/>
    <property type="project" value="UniProtKB-EC"/>
</dbReference>
<keyword evidence="3" id="KW-0101">Branched-chain amino acid catabolism</keyword>
<dbReference type="FunFam" id="1.10.1040.10:FF:000006">
    <property type="entry name" value="3-hydroxyisobutyrate dehydrogenase"/>
    <property type="match status" value="1"/>
</dbReference>
<dbReference type="UniPathway" id="UPA00904">
    <property type="reaction ID" value="UER00874"/>
</dbReference>
<dbReference type="InterPro" id="IPR011559">
    <property type="entry name" value="Initiation_fac_2B_a/b/d"/>
</dbReference>
<dbReference type="FunFam" id="3.40.50.10470:FF:000003">
    <property type="entry name" value="Methylthioribose-1-phosphate isomerase"/>
    <property type="match status" value="1"/>
</dbReference>
<dbReference type="EC" id="5.3.1.23" evidence="12"/>
<proteinExistence type="inferred from homology"/>
<feature type="domain" description="3-hydroxyisobutyrate dehydrogenase-like NAD-binding" evidence="13">
    <location>
        <begin position="70"/>
        <end position="166"/>
    </location>
</feature>
<dbReference type="PROSITE" id="PS51257">
    <property type="entry name" value="PROKAR_LIPOPROTEIN"/>
    <property type="match status" value="1"/>
</dbReference>
<dbReference type="PANTHER" id="PTHR43475">
    <property type="entry name" value="METHYLTHIORIBOSE-1-PHOSPHATE ISOMERASE"/>
    <property type="match status" value="1"/>
</dbReference>
<keyword evidence="4 12" id="KW-0963">Cytoplasm</keyword>
<comment type="pathway">
    <text evidence="1">Amino-acid degradation; L-valine degradation.</text>
</comment>
<dbReference type="InterPro" id="IPR000649">
    <property type="entry name" value="IF-2B-related"/>
</dbReference>
<dbReference type="EMBL" id="OB663263">
    <property type="protein sequence ID" value="CAD7231186.1"/>
    <property type="molecule type" value="Genomic_DNA"/>
</dbReference>
<evidence type="ECO:0000256" key="8">
    <source>
        <dbReference type="ARBA" id="ARBA00023167"/>
    </source>
</evidence>
<dbReference type="NCBIfam" id="TIGR00524">
    <property type="entry name" value="eIF-2B_rel"/>
    <property type="match status" value="1"/>
</dbReference>
<reference evidence="14" key="1">
    <citation type="submission" date="2020-11" db="EMBL/GenBank/DDBJ databases">
        <authorList>
            <person name="Tran Van P."/>
        </authorList>
    </citation>
    <scope>NUCLEOTIDE SEQUENCE</scope>
</reference>
<comment type="function">
    <text evidence="12">Catalyzes the interconversion of methylthioribose-1-phosphate (MTR-1-P) into methylthioribulose-1-phosphate (MTRu-1-P).</text>
</comment>
<dbReference type="InterPro" id="IPR027363">
    <property type="entry name" value="M1Pi_N"/>
</dbReference>
<dbReference type="GO" id="GO:0005634">
    <property type="term" value="C:nucleus"/>
    <property type="evidence" value="ECO:0007669"/>
    <property type="project" value="UniProtKB-SubCell"/>
</dbReference>
<dbReference type="OrthoDB" id="2461at2759"/>
<keyword evidence="9 12" id="KW-0413">Isomerase</keyword>
<dbReference type="Gene3D" id="1.20.120.420">
    <property type="entry name" value="translation initiation factor eif-2b, domain 1"/>
    <property type="match status" value="1"/>
</dbReference>
<comment type="similarity">
    <text evidence="2">Belongs to the HIBADH-related family. 3-hydroxyisobutyrate dehydrogenase subfamily.</text>
</comment>
<evidence type="ECO:0000256" key="4">
    <source>
        <dbReference type="ARBA" id="ARBA00022490"/>
    </source>
</evidence>
<dbReference type="InterPro" id="IPR042529">
    <property type="entry name" value="IF_2B-like_C"/>
</dbReference>
<evidence type="ECO:0000256" key="11">
    <source>
        <dbReference type="ARBA" id="ARBA00049197"/>
    </source>
</evidence>
<evidence type="ECO:0000256" key="6">
    <source>
        <dbReference type="ARBA" id="ARBA00023002"/>
    </source>
</evidence>
<keyword evidence="8 12" id="KW-0486">Methionine biosynthesis</keyword>
<dbReference type="GO" id="GO:0005737">
    <property type="term" value="C:cytoplasm"/>
    <property type="evidence" value="ECO:0007669"/>
    <property type="project" value="UniProtKB-SubCell"/>
</dbReference>